<feature type="transmembrane region" description="Helical" evidence="1">
    <location>
        <begin position="20"/>
        <end position="45"/>
    </location>
</feature>
<evidence type="ECO:0000256" key="1">
    <source>
        <dbReference type="SAM" id="Phobius"/>
    </source>
</evidence>
<dbReference type="AlphaFoldDB" id="A0A133NAI7"/>
<accession>A0A133NAI7</accession>
<organism evidence="2 3">
    <name type="scientific">Fusobacterium equinum</name>
    <dbReference type="NCBI Taxonomy" id="134605"/>
    <lineage>
        <taxon>Bacteria</taxon>
        <taxon>Fusobacteriati</taxon>
        <taxon>Fusobacteriota</taxon>
        <taxon>Fusobacteriia</taxon>
        <taxon>Fusobacteriales</taxon>
        <taxon>Fusobacteriaceae</taxon>
        <taxon>Fusobacterium</taxon>
    </lineage>
</organism>
<dbReference type="PATRIC" id="fig|134605.3.peg.1454"/>
<name>A0A133NAI7_9FUSO</name>
<comment type="caution">
    <text evidence="2">The sequence shown here is derived from an EMBL/GenBank/DDBJ whole genome shotgun (WGS) entry which is preliminary data.</text>
</comment>
<dbReference type="EMBL" id="LRPX01000073">
    <property type="protein sequence ID" value="KXA13311.1"/>
    <property type="molecule type" value="Genomic_DNA"/>
</dbReference>
<sequence>MNSSINFTISNLSRLWRAFFFPLIFSTSFFLFFLFHHLPFTILVYHSFLKKSIVFSRNI</sequence>
<keyword evidence="1" id="KW-0472">Membrane</keyword>
<keyword evidence="3" id="KW-1185">Reference proteome</keyword>
<keyword evidence="1" id="KW-1133">Transmembrane helix</keyword>
<reference evidence="3" key="1">
    <citation type="submission" date="2016-01" db="EMBL/GenBank/DDBJ databases">
        <authorList>
            <person name="Mitreva M."/>
            <person name="Pepin K.H."/>
            <person name="Mihindukulasuriya K.A."/>
            <person name="Fulton R."/>
            <person name="Fronick C."/>
            <person name="O'Laughlin M."/>
            <person name="Miner T."/>
            <person name="Herter B."/>
            <person name="Rosa B.A."/>
            <person name="Cordes M."/>
            <person name="Tomlinson C."/>
            <person name="Wollam A."/>
            <person name="Palsikar V.B."/>
            <person name="Mardis E.R."/>
            <person name="Wilson R.K."/>
        </authorList>
    </citation>
    <scope>NUCLEOTIDE SEQUENCE [LARGE SCALE GENOMIC DNA]</scope>
    <source>
        <strain evidence="3">CMW8396</strain>
    </source>
</reference>
<keyword evidence="1" id="KW-0812">Transmembrane</keyword>
<dbReference type="Proteomes" id="UP000070617">
    <property type="component" value="Unassembled WGS sequence"/>
</dbReference>
<evidence type="ECO:0000313" key="2">
    <source>
        <dbReference type="EMBL" id="KXA13311.1"/>
    </source>
</evidence>
<gene>
    <name evidence="2" type="ORF">HMPREF3206_01469</name>
</gene>
<protein>
    <submittedName>
        <fullName evidence="2">Uncharacterized protein</fullName>
    </submittedName>
</protein>
<proteinExistence type="predicted"/>
<evidence type="ECO:0000313" key="3">
    <source>
        <dbReference type="Proteomes" id="UP000070617"/>
    </source>
</evidence>